<proteinExistence type="inferred from homology"/>
<feature type="binding site" evidence="9">
    <location>
        <begin position="34"/>
        <end position="38"/>
    </location>
    <ligand>
        <name>4-amino-2-methyl-5-(diphosphooxymethyl)pyrimidine</name>
        <dbReference type="ChEBI" id="CHEBI:57841"/>
    </ligand>
</feature>
<evidence type="ECO:0000256" key="3">
    <source>
        <dbReference type="ARBA" id="ARBA00022723"/>
    </source>
</evidence>
<reference evidence="13 14" key="1">
    <citation type="submission" date="2017-04" db="EMBL/GenBank/DDBJ databases">
        <title>Complete genome of Campylobacter concisus ATCC 33237T and draft genomes for an additional eight well characterized C. concisus strains.</title>
        <authorList>
            <person name="Cornelius A.J."/>
            <person name="Miller W.G."/>
            <person name="Lastovica A.J."/>
            <person name="On S.L."/>
            <person name="French N.P."/>
            <person name="Vandenberg O."/>
            <person name="Biggs P.J."/>
        </authorList>
    </citation>
    <scope>NUCLEOTIDE SEQUENCE [LARGE SCALE GENOMIC DNA]</scope>
    <source>
        <strain evidence="13 14">CCUG 19995</strain>
    </source>
</reference>
<dbReference type="GO" id="GO:0005737">
    <property type="term" value="C:cytoplasm"/>
    <property type="evidence" value="ECO:0007669"/>
    <property type="project" value="TreeGrafter"/>
</dbReference>
<gene>
    <name evidence="9" type="primary">thiE</name>
    <name evidence="13" type="ORF">B9N65_10075</name>
</gene>
<dbReference type="EMBL" id="NDYN01000011">
    <property type="protein sequence ID" value="OUT06787.1"/>
    <property type="molecule type" value="Genomic_DNA"/>
</dbReference>
<keyword evidence="4 9" id="KW-0460">Magnesium</keyword>
<evidence type="ECO:0000256" key="4">
    <source>
        <dbReference type="ARBA" id="ARBA00022842"/>
    </source>
</evidence>
<evidence type="ECO:0000313" key="13">
    <source>
        <dbReference type="EMBL" id="OUT06787.1"/>
    </source>
</evidence>
<dbReference type="GO" id="GO:0004789">
    <property type="term" value="F:thiamine-phosphate diphosphorylase activity"/>
    <property type="evidence" value="ECO:0007669"/>
    <property type="project" value="UniProtKB-UniRule"/>
</dbReference>
<dbReference type="CDD" id="cd00564">
    <property type="entry name" value="TMP_TenI"/>
    <property type="match status" value="1"/>
</dbReference>
<dbReference type="InterPro" id="IPR036206">
    <property type="entry name" value="ThiamineP_synth_sf"/>
</dbReference>
<dbReference type="Pfam" id="PF02581">
    <property type="entry name" value="TMP-TENI"/>
    <property type="match status" value="1"/>
</dbReference>
<dbReference type="PANTHER" id="PTHR20857">
    <property type="entry name" value="THIAMINE-PHOSPHATE PYROPHOSPHORYLASE"/>
    <property type="match status" value="1"/>
</dbReference>
<dbReference type="Proteomes" id="UP000196317">
    <property type="component" value="Unassembled WGS sequence"/>
</dbReference>
<evidence type="ECO:0000313" key="14">
    <source>
        <dbReference type="Proteomes" id="UP000196317"/>
    </source>
</evidence>
<dbReference type="EC" id="2.5.1.3" evidence="9"/>
<feature type="binding site" evidence="9">
    <location>
        <begin position="130"/>
        <end position="132"/>
    </location>
    <ligand>
        <name>2-[(2R,5Z)-2-carboxy-4-methylthiazol-5(2H)-ylidene]ethyl phosphate</name>
        <dbReference type="ChEBI" id="CHEBI:62899"/>
    </ligand>
</feature>
<keyword evidence="3 9" id="KW-0479">Metal-binding</keyword>
<evidence type="ECO:0000256" key="7">
    <source>
        <dbReference type="ARBA" id="ARBA00047851"/>
    </source>
</evidence>
<comment type="pathway">
    <text evidence="1 9 11">Cofactor biosynthesis; thiamine diphosphate biosynthesis; thiamine phosphate from 4-amino-2-methyl-5-diphosphomethylpyrimidine and 4-methyl-5-(2-phosphoethyl)-thiazole: step 1/1.</text>
</comment>
<dbReference type="GO" id="GO:0009229">
    <property type="term" value="P:thiamine diphosphate biosynthetic process"/>
    <property type="evidence" value="ECO:0007669"/>
    <property type="project" value="UniProtKB-UniRule"/>
</dbReference>
<dbReference type="AlphaFoldDB" id="A0A1Y5MEX7"/>
<dbReference type="RefSeq" id="WP_087583733.1">
    <property type="nucleotide sequence ID" value="NZ_NDYN01000011.1"/>
</dbReference>
<comment type="catalytic activity">
    <reaction evidence="6 9 10">
        <text>4-methyl-5-(2-phosphooxyethyl)-thiazole + 4-amino-2-methyl-5-(diphosphooxymethyl)pyrimidine + H(+) = thiamine phosphate + diphosphate</text>
        <dbReference type="Rhea" id="RHEA:22328"/>
        <dbReference type="ChEBI" id="CHEBI:15378"/>
        <dbReference type="ChEBI" id="CHEBI:33019"/>
        <dbReference type="ChEBI" id="CHEBI:37575"/>
        <dbReference type="ChEBI" id="CHEBI:57841"/>
        <dbReference type="ChEBI" id="CHEBI:58296"/>
        <dbReference type="EC" id="2.5.1.3"/>
    </reaction>
</comment>
<feature type="binding site" evidence="9">
    <location>
        <position position="160"/>
    </location>
    <ligand>
        <name>2-[(2R,5Z)-2-carboxy-4-methylthiazol-5(2H)-ylidene]ethyl phosphate</name>
        <dbReference type="ChEBI" id="CHEBI:62899"/>
    </ligand>
</feature>
<protein>
    <recommendedName>
        <fullName evidence="9">Thiamine-phosphate synthase</fullName>
        <shortName evidence="9">TP synthase</shortName>
        <shortName evidence="9">TPS</shortName>
        <ecNumber evidence="9">2.5.1.3</ecNumber>
    </recommendedName>
    <alternativeName>
        <fullName evidence="9">Thiamine-phosphate pyrophosphorylase</fullName>
        <shortName evidence="9">TMP pyrophosphorylase</shortName>
        <shortName evidence="9">TMP-PPase</shortName>
    </alternativeName>
</protein>
<comment type="catalytic activity">
    <reaction evidence="7 9 10">
        <text>2-(2-carboxy-4-methylthiazol-5-yl)ethyl phosphate + 4-amino-2-methyl-5-(diphosphooxymethyl)pyrimidine + 2 H(+) = thiamine phosphate + CO2 + diphosphate</text>
        <dbReference type="Rhea" id="RHEA:47848"/>
        <dbReference type="ChEBI" id="CHEBI:15378"/>
        <dbReference type="ChEBI" id="CHEBI:16526"/>
        <dbReference type="ChEBI" id="CHEBI:33019"/>
        <dbReference type="ChEBI" id="CHEBI:37575"/>
        <dbReference type="ChEBI" id="CHEBI:57841"/>
        <dbReference type="ChEBI" id="CHEBI:62890"/>
        <dbReference type="EC" id="2.5.1.3"/>
    </reaction>
</comment>
<evidence type="ECO:0000256" key="1">
    <source>
        <dbReference type="ARBA" id="ARBA00005165"/>
    </source>
</evidence>
<dbReference type="InterPro" id="IPR013785">
    <property type="entry name" value="Aldolase_TIM"/>
</dbReference>
<comment type="function">
    <text evidence="9">Condenses 4-methyl-5-(beta-hydroxyethyl)thiazole monophosphate (THZ-P) and 2-methyl-4-amino-5-hydroxymethyl pyrimidine pyrophosphate (HMP-PP) to form thiamine monophosphate (TMP).</text>
</comment>
<dbReference type="UniPathway" id="UPA00060">
    <property type="reaction ID" value="UER00141"/>
</dbReference>
<feature type="binding site" evidence="9">
    <location>
        <begin position="180"/>
        <end position="181"/>
    </location>
    <ligand>
        <name>2-[(2R,5Z)-2-carboxy-4-methylthiazol-5(2H)-ylidene]ethyl phosphate</name>
        <dbReference type="ChEBI" id="CHEBI:62899"/>
    </ligand>
</feature>
<organism evidence="13 14">
    <name type="scientific">Campylobacter concisus</name>
    <dbReference type="NCBI Taxonomy" id="199"/>
    <lineage>
        <taxon>Bacteria</taxon>
        <taxon>Pseudomonadati</taxon>
        <taxon>Campylobacterota</taxon>
        <taxon>Epsilonproteobacteria</taxon>
        <taxon>Campylobacterales</taxon>
        <taxon>Campylobacteraceae</taxon>
        <taxon>Campylobacter</taxon>
    </lineage>
</organism>
<evidence type="ECO:0000256" key="9">
    <source>
        <dbReference type="HAMAP-Rule" id="MF_00097"/>
    </source>
</evidence>
<comment type="cofactor">
    <cofactor evidence="9">
        <name>Mg(2+)</name>
        <dbReference type="ChEBI" id="CHEBI:18420"/>
    </cofactor>
    <text evidence="9">Binds 1 Mg(2+) ion per subunit.</text>
</comment>
<evidence type="ECO:0000256" key="5">
    <source>
        <dbReference type="ARBA" id="ARBA00022977"/>
    </source>
</evidence>
<dbReference type="HAMAP" id="MF_00097">
    <property type="entry name" value="TMP_synthase"/>
    <property type="match status" value="1"/>
</dbReference>
<dbReference type="NCBIfam" id="TIGR00693">
    <property type="entry name" value="thiE"/>
    <property type="match status" value="1"/>
</dbReference>
<keyword evidence="5 9" id="KW-0784">Thiamine biosynthesis</keyword>
<dbReference type="SUPFAM" id="SSF51391">
    <property type="entry name" value="Thiamin phosphate synthase"/>
    <property type="match status" value="1"/>
</dbReference>
<dbReference type="InterPro" id="IPR022998">
    <property type="entry name" value="ThiamineP_synth_TenI"/>
</dbReference>
<dbReference type="GO" id="GO:0009228">
    <property type="term" value="P:thiamine biosynthetic process"/>
    <property type="evidence" value="ECO:0007669"/>
    <property type="project" value="UniProtKB-KW"/>
</dbReference>
<dbReference type="GO" id="GO:0000287">
    <property type="term" value="F:magnesium ion binding"/>
    <property type="evidence" value="ECO:0007669"/>
    <property type="project" value="UniProtKB-UniRule"/>
</dbReference>
<feature type="binding site" evidence="9">
    <location>
        <position position="84"/>
    </location>
    <ligand>
        <name>Mg(2+)</name>
        <dbReference type="ChEBI" id="CHEBI:18420"/>
    </ligand>
</feature>
<feature type="binding site" evidence="9">
    <location>
        <position position="133"/>
    </location>
    <ligand>
        <name>4-amino-2-methyl-5-(diphosphooxymethyl)pyrimidine</name>
        <dbReference type="ChEBI" id="CHEBI:57841"/>
    </ligand>
</feature>
<comment type="similarity">
    <text evidence="9 10">Belongs to the thiamine-phosphate synthase family.</text>
</comment>
<comment type="catalytic activity">
    <reaction evidence="8 9 10">
        <text>2-[(2R,5Z)-2-carboxy-4-methylthiazol-5(2H)-ylidene]ethyl phosphate + 4-amino-2-methyl-5-(diphosphooxymethyl)pyrimidine + 2 H(+) = thiamine phosphate + CO2 + diphosphate</text>
        <dbReference type="Rhea" id="RHEA:47844"/>
        <dbReference type="ChEBI" id="CHEBI:15378"/>
        <dbReference type="ChEBI" id="CHEBI:16526"/>
        <dbReference type="ChEBI" id="CHEBI:33019"/>
        <dbReference type="ChEBI" id="CHEBI:37575"/>
        <dbReference type="ChEBI" id="CHEBI:57841"/>
        <dbReference type="ChEBI" id="CHEBI:62899"/>
        <dbReference type="EC" id="2.5.1.3"/>
    </reaction>
</comment>
<evidence type="ECO:0000256" key="10">
    <source>
        <dbReference type="RuleBase" id="RU003826"/>
    </source>
</evidence>
<accession>A0A1Y5MEX7</accession>
<feature type="domain" description="Thiamine phosphate synthase/TenI" evidence="12">
    <location>
        <begin position="4"/>
        <end position="183"/>
    </location>
</feature>
<evidence type="ECO:0000256" key="6">
    <source>
        <dbReference type="ARBA" id="ARBA00047334"/>
    </source>
</evidence>
<evidence type="ECO:0000256" key="8">
    <source>
        <dbReference type="ARBA" id="ARBA00047883"/>
    </source>
</evidence>
<sequence>MAEIYAISDDILMPENLALEYAREILECGVKFFQFRSKKAVKNEKLASEILNLCEKFGAKFIVNDDVKFAKKIGAKAVHLGKDDEGIKEAFEILGKDAYVGVSCYNDISLAINAAKNGASYVAFGSVFTSPTKPNAPKCEFEIVKEAKQILNLPVCVIGGINETNIGSLSHAKPDLIAVISAIYKDGNVKENIKNLQNIIELNF</sequence>
<name>A0A1Y5MEX7_9BACT</name>
<feature type="binding site" evidence="9">
    <location>
        <position position="64"/>
    </location>
    <ligand>
        <name>4-amino-2-methyl-5-(diphosphooxymethyl)pyrimidine</name>
        <dbReference type="ChEBI" id="CHEBI:57841"/>
    </ligand>
</feature>
<feature type="binding site" evidence="9">
    <location>
        <position position="65"/>
    </location>
    <ligand>
        <name>Mg(2+)</name>
        <dbReference type="ChEBI" id="CHEBI:18420"/>
    </ligand>
</feature>
<dbReference type="Gene3D" id="3.20.20.70">
    <property type="entry name" value="Aldolase class I"/>
    <property type="match status" value="1"/>
</dbReference>
<comment type="caution">
    <text evidence="13">The sequence shown here is derived from an EMBL/GenBank/DDBJ whole genome shotgun (WGS) entry which is preliminary data.</text>
</comment>
<dbReference type="PANTHER" id="PTHR20857:SF15">
    <property type="entry name" value="THIAMINE-PHOSPHATE SYNTHASE"/>
    <property type="match status" value="1"/>
</dbReference>
<evidence type="ECO:0000259" key="12">
    <source>
        <dbReference type="Pfam" id="PF02581"/>
    </source>
</evidence>
<keyword evidence="2 9" id="KW-0808">Transferase</keyword>
<feature type="binding site" evidence="9">
    <location>
        <position position="103"/>
    </location>
    <ligand>
        <name>4-amino-2-methyl-5-(diphosphooxymethyl)pyrimidine</name>
        <dbReference type="ChEBI" id="CHEBI:57841"/>
    </ligand>
</feature>
<evidence type="ECO:0000256" key="11">
    <source>
        <dbReference type="RuleBase" id="RU004253"/>
    </source>
</evidence>
<evidence type="ECO:0000256" key="2">
    <source>
        <dbReference type="ARBA" id="ARBA00022679"/>
    </source>
</evidence>
<dbReference type="InterPro" id="IPR034291">
    <property type="entry name" value="TMP_synthase"/>
</dbReference>